<evidence type="ECO:0000256" key="1">
    <source>
        <dbReference type="ARBA" id="ARBA00000085"/>
    </source>
</evidence>
<feature type="transmembrane region" description="Helical" evidence="13">
    <location>
        <begin position="173"/>
        <end position="192"/>
    </location>
</feature>
<comment type="catalytic activity">
    <reaction evidence="1">
        <text>ATP + protein L-histidine = ADP + protein N-phospho-L-histidine.</text>
        <dbReference type="EC" id="2.7.13.3"/>
    </reaction>
</comment>
<keyword evidence="13" id="KW-1133">Transmembrane helix</keyword>
<keyword evidence="8" id="KW-0547">Nucleotide-binding</keyword>
<dbReference type="CDD" id="cd00075">
    <property type="entry name" value="HATPase"/>
    <property type="match status" value="1"/>
</dbReference>
<dbReference type="CDD" id="cd00082">
    <property type="entry name" value="HisKA"/>
    <property type="match status" value="1"/>
</dbReference>
<keyword evidence="11" id="KW-0902">Two-component regulatory system</keyword>
<dbReference type="SUPFAM" id="SSF55874">
    <property type="entry name" value="ATPase domain of HSP90 chaperone/DNA topoisomerase II/histidine kinase"/>
    <property type="match status" value="1"/>
</dbReference>
<name>A0A917EKU8_9BACI</name>
<dbReference type="Pfam" id="PF18698">
    <property type="entry name" value="HisK_sensor"/>
    <property type="match status" value="1"/>
</dbReference>
<dbReference type="GO" id="GO:0045121">
    <property type="term" value="C:membrane raft"/>
    <property type="evidence" value="ECO:0007669"/>
    <property type="project" value="UniProtKB-SubCell"/>
</dbReference>
<dbReference type="FunFam" id="1.10.287.130:FF:000001">
    <property type="entry name" value="Two-component sensor histidine kinase"/>
    <property type="match status" value="1"/>
</dbReference>
<protein>
    <recommendedName>
        <fullName evidence="4">histidine kinase</fullName>
        <ecNumber evidence="4">2.7.13.3</ecNumber>
    </recommendedName>
</protein>
<keyword evidence="10" id="KW-0067">ATP-binding</keyword>
<dbReference type="EC" id="2.7.13.3" evidence="4"/>
<evidence type="ECO:0000256" key="2">
    <source>
        <dbReference type="ARBA" id="ARBA00004314"/>
    </source>
</evidence>
<dbReference type="GO" id="GO:0005886">
    <property type="term" value="C:plasma membrane"/>
    <property type="evidence" value="ECO:0007669"/>
    <property type="project" value="UniProtKB-SubCell"/>
</dbReference>
<sequence>MLWRSVVGKLWFTILLLVSFVLAFLTILLTGYFETYYEKEVERRITENAERVVKMVHEDISEDLLHKFATSLMTSQARMTIVKEDGSVWRSDSHSFVSELSLEEIKENDELAKAFTERTKVITLLESSSESDQFASQHQVVIAMPISISGMDTVIIQHSLQEVENTSNHMIKFIFLSAGFAIILTTIFSFFLSTRITEPLRKMKEVAAEVATGKYDAKIPIVSKDEIGDLARAFNQMGRKLQFNINALKQQKAQLSSILSSMADGVITLSQKGEILLTNPPAQQFMQTWFLERGMQQLNNRNLPDELVQLFHNVVETESEQVIEVDMTKGNWVIIMTPLYNQTKVRGAVAVLRDMTEERRLDKMRTDFIANVSHELRTPMVMLQGYSEAILDGIASTEEEQHELVQIIYEESLRLGRLVNELLDLARMESGRVQLNMEEMNIQAFVEKITRKFQGIAKDKNIHLEATFMNDVTTHVFDGDRVEQVLTNLIDNAIRHTPDEGSVTLFVEEKQEGIQFQVTDTGSGIPEEDLSYVFERFYKADKARTRGRAGTGLGLAIAKNIVDAHAGKISVTSVYGEGTTFTVFLPNKEIG</sequence>
<dbReference type="Gene3D" id="6.10.340.10">
    <property type="match status" value="1"/>
</dbReference>
<dbReference type="InterPro" id="IPR050351">
    <property type="entry name" value="BphY/WalK/GraS-like"/>
</dbReference>
<dbReference type="InterPro" id="IPR005467">
    <property type="entry name" value="His_kinase_dom"/>
</dbReference>
<evidence type="ECO:0000256" key="6">
    <source>
        <dbReference type="ARBA" id="ARBA00022553"/>
    </source>
</evidence>
<dbReference type="Pfam" id="PF00512">
    <property type="entry name" value="HisKA"/>
    <property type="match status" value="1"/>
</dbReference>
<evidence type="ECO:0000256" key="4">
    <source>
        <dbReference type="ARBA" id="ARBA00012438"/>
    </source>
</evidence>
<dbReference type="InterPro" id="IPR003594">
    <property type="entry name" value="HATPase_dom"/>
</dbReference>
<evidence type="ECO:0000259" key="14">
    <source>
        <dbReference type="PROSITE" id="PS50109"/>
    </source>
</evidence>
<dbReference type="SMART" id="SM00388">
    <property type="entry name" value="HisKA"/>
    <property type="match status" value="1"/>
</dbReference>
<feature type="transmembrane region" description="Helical" evidence="13">
    <location>
        <begin position="12"/>
        <end position="33"/>
    </location>
</feature>
<evidence type="ECO:0000256" key="3">
    <source>
        <dbReference type="ARBA" id="ARBA00004651"/>
    </source>
</evidence>
<dbReference type="Pfam" id="PF00672">
    <property type="entry name" value="HAMP"/>
    <property type="match status" value="1"/>
</dbReference>
<keyword evidence="5" id="KW-1003">Cell membrane</keyword>
<feature type="domain" description="Histidine kinase" evidence="14">
    <location>
        <begin position="371"/>
        <end position="589"/>
    </location>
</feature>
<dbReference type="PROSITE" id="PS50109">
    <property type="entry name" value="HIS_KIN"/>
    <property type="match status" value="1"/>
</dbReference>
<dbReference type="Proteomes" id="UP000605259">
    <property type="component" value="Unassembled WGS sequence"/>
</dbReference>
<dbReference type="InterPro" id="IPR036890">
    <property type="entry name" value="HATPase_C_sf"/>
</dbReference>
<dbReference type="SUPFAM" id="SSF55785">
    <property type="entry name" value="PYP-like sensor domain (PAS domain)"/>
    <property type="match status" value="1"/>
</dbReference>
<dbReference type="FunFam" id="3.30.565.10:FF:000023">
    <property type="entry name" value="PAS domain-containing sensor histidine kinase"/>
    <property type="match status" value="1"/>
</dbReference>
<dbReference type="InterPro" id="IPR036097">
    <property type="entry name" value="HisK_dim/P_sf"/>
</dbReference>
<dbReference type="CDD" id="cd06225">
    <property type="entry name" value="HAMP"/>
    <property type="match status" value="1"/>
</dbReference>
<keyword evidence="17" id="KW-1185">Reference proteome</keyword>
<dbReference type="SMART" id="SM00387">
    <property type="entry name" value="HATPase_c"/>
    <property type="match status" value="1"/>
</dbReference>
<dbReference type="Gene3D" id="3.30.450.20">
    <property type="entry name" value="PAS domain"/>
    <property type="match status" value="1"/>
</dbReference>
<proteinExistence type="predicted"/>
<dbReference type="GO" id="GO:0005524">
    <property type="term" value="F:ATP binding"/>
    <property type="evidence" value="ECO:0007669"/>
    <property type="project" value="UniProtKB-KW"/>
</dbReference>
<feature type="domain" description="HAMP" evidence="15">
    <location>
        <begin position="194"/>
        <end position="246"/>
    </location>
</feature>
<keyword evidence="9 16" id="KW-0418">Kinase</keyword>
<dbReference type="SUPFAM" id="SSF158472">
    <property type="entry name" value="HAMP domain-like"/>
    <property type="match status" value="1"/>
</dbReference>
<evidence type="ECO:0000256" key="7">
    <source>
        <dbReference type="ARBA" id="ARBA00022679"/>
    </source>
</evidence>
<reference evidence="16" key="2">
    <citation type="submission" date="2020-09" db="EMBL/GenBank/DDBJ databases">
        <authorList>
            <person name="Sun Q."/>
            <person name="Zhou Y."/>
        </authorList>
    </citation>
    <scope>NUCLEOTIDE SEQUENCE</scope>
    <source>
        <strain evidence="16">CGMCC 1.12698</strain>
    </source>
</reference>
<dbReference type="GO" id="GO:0004721">
    <property type="term" value="F:phosphoprotein phosphatase activity"/>
    <property type="evidence" value="ECO:0007669"/>
    <property type="project" value="TreeGrafter"/>
</dbReference>
<keyword evidence="7" id="KW-0808">Transferase</keyword>
<evidence type="ECO:0000256" key="11">
    <source>
        <dbReference type="ARBA" id="ARBA00023012"/>
    </source>
</evidence>
<reference evidence="16" key="1">
    <citation type="journal article" date="2014" name="Int. J. Syst. Evol. Microbiol.">
        <title>Complete genome sequence of Corynebacterium casei LMG S-19264T (=DSM 44701T), isolated from a smear-ripened cheese.</title>
        <authorList>
            <consortium name="US DOE Joint Genome Institute (JGI-PGF)"/>
            <person name="Walter F."/>
            <person name="Albersmeier A."/>
            <person name="Kalinowski J."/>
            <person name="Ruckert C."/>
        </authorList>
    </citation>
    <scope>NUCLEOTIDE SEQUENCE</scope>
    <source>
        <strain evidence="16">CGMCC 1.12698</strain>
    </source>
</reference>
<gene>
    <name evidence="16" type="ORF">GCM10007140_01910</name>
</gene>
<dbReference type="PROSITE" id="PS50885">
    <property type="entry name" value="HAMP"/>
    <property type="match status" value="1"/>
</dbReference>
<evidence type="ECO:0000256" key="10">
    <source>
        <dbReference type="ARBA" id="ARBA00022840"/>
    </source>
</evidence>
<dbReference type="InterPro" id="IPR035965">
    <property type="entry name" value="PAS-like_dom_sf"/>
</dbReference>
<evidence type="ECO:0000259" key="15">
    <source>
        <dbReference type="PROSITE" id="PS50885"/>
    </source>
</evidence>
<comment type="caution">
    <text evidence="16">The sequence shown here is derived from an EMBL/GenBank/DDBJ whole genome shotgun (WGS) entry which is preliminary data.</text>
</comment>
<dbReference type="PANTHER" id="PTHR45453:SF1">
    <property type="entry name" value="PHOSPHATE REGULON SENSOR PROTEIN PHOR"/>
    <property type="match status" value="1"/>
</dbReference>
<evidence type="ECO:0000256" key="12">
    <source>
        <dbReference type="ARBA" id="ARBA00023136"/>
    </source>
</evidence>
<dbReference type="SUPFAM" id="SSF47384">
    <property type="entry name" value="Homodimeric domain of signal transducing histidine kinase"/>
    <property type="match status" value="1"/>
</dbReference>
<dbReference type="GO" id="GO:0016036">
    <property type="term" value="P:cellular response to phosphate starvation"/>
    <property type="evidence" value="ECO:0007669"/>
    <property type="project" value="TreeGrafter"/>
</dbReference>
<keyword evidence="12 13" id="KW-0472">Membrane</keyword>
<evidence type="ECO:0000313" key="16">
    <source>
        <dbReference type="EMBL" id="GGE55218.1"/>
    </source>
</evidence>
<keyword evidence="13" id="KW-0812">Transmembrane</keyword>
<evidence type="ECO:0000256" key="8">
    <source>
        <dbReference type="ARBA" id="ARBA00022741"/>
    </source>
</evidence>
<dbReference type="PANTHER" id="PTHR45453">
    <property type="entry name" value="PHOSPHATE REGULON SENSOR PROTEIN PHOR"/>
    <property type="match status" value="1"/>
</dbReference>
<dbReference type="InterPro" id="IPR004358">
    <property type="entry name" value="Sig_transdc_His_kin-like_C"/>
</dbReference>
<dbReference type="InterPro" id="IPR041328">
    <property type="entry name" value="HisK_sensor"/>
</dbReference>
<comment type="subcellular location">
    <subcellularLocation>
        <location evidence="3">Cell membrane</location>
        <topology evidence="3">Multi-pass membrane protein</topology>
    </subcellularLocation>
    <subcellularLocation>
        <location evidence="2">Membrane raft</location>
        <topology evidence="2">Multi-pass membrane protein</topology>
    </subcellularLocation>
</comment>
<dbReference type="Gene3D" id="3.30.565.10">
    <property type="entry name" value="Histidine kinase-like ATPase, C-terminal domain"/>
    <property type="match status" value="1"/>
</dbReference>
<evidence type="ECO:0000313" key="17">
    <source>
        <dbReference type="Proteomes" id="UP000605259"/>
    </source>
</evidence>
<dbReference type="GO" id="GO:0000155">
    <property type="term" value="F:phosphorelay sensor kinase activity"/>
    <property type="evidence" value="ECO:0007669"/>
    <property type="project" value="InterPro"/>
</dbReference>
<dbReference type="EMBL" id="BMFK01000001">
    <property type="protein sequence ID" value="GGE55218.1"/>
    <property type="molecule type" value="Genomic_DNA"/>
</dbReference>
<evidence type="ECO:0000256" key="9">
    <source>
        <dbReference type="ARBA" id="ARBA00022777"/>
    </source>
</evidence>
<dbReference type="RefSeq" id="WP_188386587.1">
    <property type="nucleotide sequence ID" value="NZ_BMFK01000001.1"/>
</dbReference>
<dbReference type="PRINTS" id="PR00344">
    <property type="entry name" value="BCTRLSENSOR"/>
</dbReference>
<dbReference type="InterPro" id="IPR003661">
    <property type="entry name" value="HisK_dim/P_dom"/>
</dbReference>
<dbReference type="InterPro" id="IPR003660">
    <property type="entry name" value="HAMP_dom"/>
</dbReference>
<evidence type="ECO:0000256" key="5">
    <source>
        <dbReference type="ARBA" id="ARBA00022475"/>
    </source>
</evidence>
<dbReference type="FunFam" id="3.30.450.20:FF:000098">
    <property type="entry name" value="Sensor histidine kinase ResE"/>
    <property type="match status" value="1"/>
</dbReference>
<organism evidence="16 17">
    <name type="scientific">Priestia taiwanensis</name>
    <dbReference type="NCBI Taxonomy" id="1347902"/>
    <lineage>
        <taxon>Bacteria</taxon>
        <taxon>Bacillati</taxon>
        <taxon>Bacillota</taxon>
        <taxon>Bacilli</taxon>
        <taxon>Bacillales</taxon>
        <taxon>Bacillaceae</taxon>
        <taxon>Priestia</taxon>
    </lineage>
</organism>
<accession>A0A917EKU8</accession>
<dbReference type="Gene3D" id="1.10.287.130">
    <property type="match status" value="1"/>
</dbReference>
<dbReference type="SMART" id="SM00304">
    <property type="entry name" value="HAMP"/>
    <property type="match status" value="1"/>
</dbReference>
<dbReference type="Pfam" id="PF02518">
    <property type="entry name" value="HATPase_c"/>
    <property type="match status" value="1"/>
</dbReference>
<keyword evidence="6" id="KW-0597">Phosphoprotein</keyword>
<dbReference type="AlphaFoldDB" id="A0A917EKU8"/>
<evidence type="ECO:0000256" key="13">
    <source>
        <dbReference type="SAM" id="Phobius"/>
    </source>
</evidence>